<accession>A0ABN2UDF7</accession>
<dbReference type="RefSeq" id="WP_343992287.1">
    <property type="nucleotide sequence ID" value="NZ_BAAANB010000021.1"/>
</dbReference>
<keyword evidence="2" id="KW-1185">Reference proteome</keyword>
<evidence type="ECO:0008006" key="3">
    <source>
        <dbReference type="Google" id="ProtNLM"/>
    </source>
</evidence>
<dbReference type="Proteomes" id="UP001501285">
    <property type="component" value="Unassembled WGS sequence"/>
</dbReference>
<protein>
    <recommendedName>
        <fullName evidence="3">Phosphotyrosine protein phosphatase I domain-containing protein</fullName>
    </recommendedName>
</protein>
<organism evidence="1 2">
    <name type="scientific">Terrabacter terrae</name>
    <dbReference type="NCBI Taxonomy" id="318434"/>
    <lineage>
        <taxon>Bacteria</taxon>
        <taxon>Bacillati</taxon>
        <taxon>Actinomycetota</taxon>
        <taxon>Actinomycetes</taxon>
        <taxon>Micrococcales</taxon>
        <taxon>Intrasporangiaceae</taxon>
        <taxon>Terrabacter</taxon>
    </lineage>
</organism>
<gene>
    <name evidence="1" type="ORF">GCM10009740_27610</name>
</gene>
<dbReference type="Gene3D" id="3.40.50.300">
    <property type="entry name" value="P-loop containing nucleotide triphosphate hydrolases"/>
    <property type="match status" value="1"/>
</dbReference>
<name>A0ABN2UDF7_9MICO</name>
<reference evidence="1 2" key="1">
    <citation type="journal article" date="2019" name="Int. J. Syst. Evol. Microbiol.">
        <title>The Global Catalogue of Microorganisms (GCM) 10K type strain sequencing project: providing services to taxonomists for standard genome sequencing and annotation.</title>
        <authorList>
            <consortium name="The Broad Institute Genomics Platform"/>
            <consortium name="The Broad Institute Genome Sequencing Center for Infectious Disease"/>
            <person name="Wu L."/>
            <person name="Ma J."/>
        </authorList>
    </citation>
    <scope>NUCLEOTIDE SEQUENCE [LARGE SCALE GENOMIC DNA]</scope>
    <source>
        <strain evidence="1 2">JCM 14283</strain>
    </source>
</reference>
<sequence>MLVTAARGDERAALAAAVAARLERAVLVDGAALEAAVTTGRVAGWDEPPTTQQLRLRMLRWSAALAVAETYQLEGFDVVVAEEAQGDRLEDFLDLVEPEPVHVVVVRDEGDATTPHWGLSVPAPGQDDPDLGALAGEVLEHLAEAVVETAPTD</sequence>
<evidence type="ECO:0000313" key="1">
    <source>
        <dbReference type="EMBL" id="GAA2035223.1"/>
    </source>
</evidence>
<dbReference type="InterPro" id="IPR027417">
    <property type="entry name" value="P-loop_NTPase"/>
</dbReference>
<comment type="caution">
    <text evidence="1">The sequence shown here is derived from an EMBL/GenBank/DDBJ whole genome shotgun (WGS) entry which is preliminary data.</text>
</comment>
<dbReference type="EMBL" id="BAAANB010000021">
    <property type="protein sequence ID" value="GAA2035223.1"/>
    <property type="molecule type" value="Genomic_DNA"/>
</dbReference>
<proteinExistence type="predicted"/>
<evidence type="ECO:0000313" key="2">
    <source>
        <dbReference type="Proteomes" id="UP001501285"/>
    </source>
</evidence>